<feature type="domain" description="6-phosphogluconate dehydrogenase NADP-binding" evidence="5">
    <location>
        <begin position="7"/>
        <end position="164"/>
    </location>
</feature>
<dbReference type="InterPro" id="IPR015815">
    <property type="entry name" value="HIBADH-related"/>
</dbReference>
<reference evidence="7 8" key="1">
    <citation type="journal article" date="2017" name="Elife">
        <title>Extensive horizontal gene transfer in cheese-associated bacteria.</title>
        <authorList>
            <person name="Bonham K.S."/>
            <person name="Wolfe B.E."/>
            <person name="Dutton R.J."/>
        </authorList>
    </citation>
    <scope>NUCLEOTIDE SEQUENCE [LARGE SCALE GENOMIC DNA]</scope>
    <source>
        <strain evidence="7 8">341_9</strain>
    </source>
</reference>
<evidence type="ECO:0000313" key="7">
    <source>
        <dbReference type="EMBL" id="PCC38025.1"/>
    </source>
</evidence>
<organism evidence="7 8">
    <name type="scientific">Brachybacterium alimentarium</name>
    <dbReference type="NCBI Taxonomy" id="47845"/>
    <lineage>
        <taxon>Bacteria</taxon>
        <taxon>Bacillati</taxon>
        <taxon>Actinomycetota</taxon>
        <taxon>Actinomycetes</taxon>
        <taxon>Micrococcales</taxon>
        <taxon>Dermabacteraceae</taxon>
        <taxon>Brachybacterium</taxon>
    </lineage>
</organism>
<evidence type="ECO:0000259" key="6">
    <source>
        <dbReference type="Pfam" id="PF14833"/>
    </source>
</evidence>
<keyword evidence="3" id="KW-0520">NAD</keyword>
<dbReference type="InterPro" id="IPR008927">
    <property type="entry name" value="6-PGluconate_DH-like_C_sf"/>
</dbReference>
<dbReference type="InterPro" id="IPR036291">
    <property type="entry name" value="NAD(P)-bd_dom_sf"/>
</dbReference>
<comment type="similarity">
    <text evidence="1">Belongs to the HIBADH-related family.</text>
</comment>
<feature type="domain" description="3-hydroxyisobutyrate dehydrogenase-like NAD-binding" evidence="6">
    <location>
        <begin position="168"/>
        <end position="294"/>
    </location>
</feature>
<dbReference type="Pfam" id="PF03446">
    <property type="entry name" value="NAD_binding_2"/>
    <property type="match status" value="1"/>
</dbReference>
<sequence length="298" mass="30224">MATTPAVGWIGLGAMGAPMVRTAGQAGFSVRAFDLNPAALDAVAEAADPAASAIEAATGADIVVVMVATPAQLEAVLFGEGGIAPALTTETTVLIMSTVGPAAIEATCTALEGTTARVVDAPVSGGVARAGTGDLLIMVGGSAEDVAVVRPLLDALAANAPVVGSRPGDGQRFKVVNQLLCGVHIAVAGEALALADSMGLDLEQVHEVLNTGAAASFMFADRGGRMVEGARDDTAFDEVRSALSIFVKDMGLVSEAAREVGQEVPLAASAEAIYQRGSELGHDRKDDSIVYQVLREER</sequence>
<dbReference type="GO" id="GO:0051287">
    <property type="term" value="F:NAD binding"/>
    <property type="evidence" value="ECO:0007669"/>
    <property type="project" value="InterPro"/>
</dbReference>
<keyword evidence="8" id="KW-1185">Reference proteome</keyword>
<dbReference type="AlphaFoldDB" id="A0A2A3YG04"/>
<feature type="active site" evidence="4">
    <location>
        <position position="174"/>
    </location>
</feature>
<comment type="caution">
    <text evidence="7">The sequence shown here is derived from an EMBL/GenBank/DDBJ whole genome shotgun (WGS) entry which is preliminary data.</text>
</comment>
<evidence type="ECO:0000256" key="2">
    <source>
        <dbReference type="ARBA" id="ARBA00023002"/>
    </source>
</evidence>
<dbReference type="InterPro" id="IPR013328">
    <property type="entry name" value="6PGD_dom2"/>
</dbReference>
<keyword evidence="2" id="KW-0560">Oxidoreductase</keyword>
<dbReference type="InterPro" id="IPR029154">
    <property type="entry name" value="HIBADH-like_NADP-bd"/>
</dbReference>
<dbReference type="PANTHER" id="PTHR43060">
    <property type="entry name" value="3-HYDROXYISOBUTYRATE DEHYDROGENASE-LIKE 1, MITOCHONDRIAL-RELATED"/>
    <property type="match status" value="1"/>
</dbReference>
<dbReference type="RefSeq" id="WP_096165805.1">
    <property type="nucleotide sequence ID" value="NZ_BAAAIQ010000002.1"/>
</dbReference>
<dbReference type="InterPro" id="IPR006115">
    <property type="entry name" value="6PGDH_NADP-bd"/>
</dbReference>
<dbReference type="EMBL" id="NRGR01000029">
    <property type="protein sequence ID" value="PCC38025.1"/>
    <property type="molecule type" value="Genomic_DNA"/>
</dbReference>
<dbReference type="GO" id="GO:0016491">
    <property type="term" value="F:oxidoreductase activity"/>
    <property type="evidence" value="ECO:0007669"/>
    <property type="project" value="UniProtKB-KW"/>
</dbReference>
<dbReference type="Pfam" id="PF14833">
    <property type="entry name" value="NAD_binding_11"/>
    <property type="match status" value="1"/>
</dbReference>
<dbReference type="Gene3D" id="1.10.1040.10">
    <property type="entry name" value="N-(1-d-carboxylethyl)-l-norvaline Dehydrogenase, domain 2"/>
    <property type="match status" value="1"/>
</dbReference>
<dbReference type="SUPFAM" id="SSF48179">
    <property type="entry name" value="6-phosphogluconate dehydrogenase C-terminal domain-like"/>
    <property type="match status" value="1"/>
</dbReference>
<name>A0A2A3YG04_9MICO</name>
<dbReference type="GeneID" id="95327929"/>
<dbReference type="Gene3D" id="3.40.50.720">
    <property type="entry name" value="NAD(P)-binding Rossmann-like Domain"/>
    <property type="match status" value="1"/>
</dbReference>
<dbReference type="PIRSF" id="PIRSF000103">
    <property type="entry name" value="HIBADH"/>
    <property type="match status" value="1"/>
</dbReference>
<protein>
    <submittedName>
        <fullName evidence="7">Hydroxyacid dehydrogenase</fullName>
    </submittedName>
</protein>
<dbReference type="SUPFAM" id="SSF51735">
    <property type="entry name" value="NAD(P)-binding Rossmann-fold domains"/>
    <property type="match status" value="1"/>
</dbReference>
<accession>A0A2A3YG04</accession>
<dbReference type="Proteomes" id="UP000218598">
    <property type="component" value="Unassembled WGS sequence"/>
</dbReference>
<evidence type="ECO:0000256" key="3">
    <source>
        <dbReference type="ARBA" id="ARBA00023027"/>
    </source>
</evidence>
<gene>
    <name evidence="7" type="ORF">CIK66_16475</name>
</gene>
<dbReference type="GO" id="GO:0050661">
    <property type="term" value="F:NADP binding"/>
    <property type="evidence" value="ECO:0007669"/>
    <property type="project" value="InterPro"/>
</dbReference>
<evidence type="ECO:0000256" key="1">
    <source>
        <dbReference type="ARBA" id="ARBA00009080"/>
    </source>
</evidence>
<evidence type="ECO:0000256" key="4">
    <source>
        <dbReference type="PIRSR" id="PIRSR000103-1"/>
    </source>
</evidence>
<dbReference type="OrthoDB" id="3185659at2"/>
<evidence type="ECO:0000313" key="8">
    <source>
        <dbReference type="Proteomes" id="UP000218598"/>
    </source>
</evidence>
<proteinExistence type="inferred from homology"/>
<evidence type="ECO:0000259" key="5">
    <source>
        <dbReference type="Pfam" id="PF03446"/>
    </source>
</evidence>